<dbReference type="InterPro" id="IPR014780">
    <property type="entry name" value="tRNA_psdUridine_synth_TruB"/>
</dbReference>
<reference evidence="8" key="1">
    <citation type="journal article" date="2019" name="Nat. Commun.">
        <title>Expansion of phycobilisome linker gene families in mesophilic red algae.</title>
        <authorList>
            <person name="Lee J."/>
            <person name="Kim D."/>
            <person name="Bhattacharya D."/>
            <person name="Yoon H.S."/>
        </authorList>
    </citation>
    <scope>NUCLEOTIDE SEQUENCE [LARGE SCALE GENOMIC DNA]</scope>
    <source>
        <strain evidence="8">CCMP 1328</strain>
    </source>
</reference>
<comment type="caution">
    <text evidence="7">The sequence shown here is derived from an EMBL/GenBank/DDBJ whole genome shotgun (WGS) entry which is preliminary data.</text>
</comment>
<dbReference type="Gene3D" id="3.30.2350.10">
    <property type="entry name" value="Pseudouridine synthase"/>
    <property type="match status" value="1"/>
</dbReference>
<dbReference type="GO" id="GO:0160148">
    <property type="term" value="F:tRNA pseudouridine(55) synthase activity"/>
    <property type="evidence" value="ECO:0007669"/>
    <property type="project" value="UniProtKB-EC"/>
</dbReference>
<dbReference type="InterPro" id="IPR020103">
    <property type="entry name" value="PsdUridine_synth_cat_dom_sf"/>
</dbReference>
<dbReference type="OrthoDB" id="9995526at2759"/>
<proteinExistence type="inferred from homology"/>
<protein>
    <recommendedName>
        <fullName evidence="2">tRNA pseudouridine(55) synthase</fullName>
        <ecNumber evidence="2">5.4.99.25</ecNumber>
    </recommendedName>
</protein>
<keyword evidence="8" id="KW-1185">Reference proteome</keyword>
<feature type="compositionally biased region" description="Acidic residues" evidence="5">
    <location>
        <begin position="424"/>
        <end position="439"/>
    </location>
</feature>
<dbReference type="InterPro" id="IPR002501">
    <property type="entry name" value="PsdUridine_synth_N"/>
</dbReference>
<evidence type="ECO:0000256" key="5">
    <source>
        <dbReference type="SAM" id="MobiDB-lite"/>
    </source>
</evidence>
<keyword evidence="3" id="KW-0819">tRNA processing</keyword>
<keyword evidence="4" id="KW-0413">Isomerase</keyword>
<comment type="similarity">
    <text evidence="1">Belongs to the pseudouridine synthase TruB family.</text>
</comment>
<evidence type="ECO:0000313" key="8">
    <source>
        <dbReference type="Proteomes" id="UP000324585"/>
    </source>
</evidence>
<sequence length="447" mass="50792">MAMVHPSAFAPMLGRALNPLRAQVWTRSLFSRTALFLRKKEDPSELTYEQRKMREEYEKMARAPLEKHRRLLERRKQKRRLSRVPSCHFLVLNKPEGVTTETVVANAKASADKVLLPALRTRYYGIRAEKCRPGKPKAFRMLKSEYRTVRMELLDRLEKVECGVLVLAIESATKLKKRFREGTKEYEVKAVFGQVENPRFRSGVEKCGYAKVTKESLDDVIKARFIGKIRRNDGRVLFESVRDGAATWGDTQKEQVEIHSFEVLDLKLPEASFRVEVNHGGLVLPAIVDDLARMLGSCASVTEIKRTRYGVFKLEDAFSGVARTLKYFGMELVFHMKHASRFVLGRALDPFELREDEPTAAEAFAEAWGGDIARDPNLRSRSNAPYLPGGAPFQSPETGVGRVWPGTRRVSAQDDPTFWSDAESASDDEEQRDFLDDEKTEGNGDQT</sequence>
<feature type="domain" description="Pseudouridine synthase II N-terminal" evidence="6">
    <location>
        <begin position="157"/>
        <end position="280"/>
    </location>
</feature>
<dbReference type="PANTHER" id="PTHR13767">
    <property type="entry name" value="TRNA-PSEUDOURIDINE SYNTHASE"/>
    <property type="match status" value="1"/>
</dbReference>
<gene>
    <name evidence="7" type="ORF">FVE85_3051</name>
</gene>
<evidence type="ECO:0000313" key="7">
    <source>
        <dbReference type="EMBL" id="KAA8494810.1"/>
    </source>
</evidence>
<dbReference type="PANTHER" id="PTHR13767:SF2">
    <property type="entry name" value="PSEUDOURIDYLATE SYNTHASE TRUB1"/>
    <property type="match status" value="1"/>
</dbReference>
<dbReference type="AlphaFoldDB" id="A0A5J4YV21"/>
<evidence type="ECO:0000256" key="1">
    <source>
        <dbReference type="ARBA" id="ARBA00008999"/>
    </source>
</evidence>
<name>A0A5J4YV21_PORPP</name>
<dbReference type="GO" id="GO:0006400">
    <property type="term" value="P:tRNA modification"/>
    <property type="evidence" value="ECO:0007669"/>
    <property type="project" value="TreeGrafter"/>
</dbReference>
<evidence type="ECO:0000259" key="6">
    <source>
        <dbReference type="Pfam" id="PF01509"/>
    </source>
</evidence>
<dbReference type="EC" id="5.4.99.25" evidence="2"/>
<evidence type="ECO:0000256" key="4">
    <source>
        <dbReference type="ARBA" id="ARBA00023235"/>
    </source>
</evidence>
<dbReference type="EMBL" id="VRMN01000004">
    <property type="protein sequence ID" value="KAA8494810.1"/>
    <property type="molecule type" value="Genomic_DNA"/>
</dbReference>
<organism evidence="7 8">
    <name type="scientific">Porphyridium purpureum</name>
    <name type="common">Red alga</name>
    <name type="synonym">Porphyridium cruentum</name>
    <dbReference type="NCBI Taxonomy" id="35688"/>
    <lineage>
        <taxon>Eukaryota</taxon>
        <taxon>Rhodophyta</taxon>
        <taxon>Bangiophyceae</taxon>
        <taxon>Porphyridiales</taxon>
        <taxon>Porphyridiaceae</taxon>
        <taxon>Porphyridium</taxon>
    </lineage>
</organism>
<feature type="region of interest" description="Disordered" evidence="5">
    <location>
        <begin position="379"/>
        <end position="447"/>
    </location>
</feature>
<dbReference type="GO" id="GO:1990481">
    <property type="term" value="P:mRNA pseudouridine synthesis"/>
    <property type="evidence" value="ECO:0007669"/>
    <property type="project" value="TreeGrafter"/>
</dbReference>
<dbReference type="SUPFAM" id="SSF55120">
    <property type="entry name" value="Pseudouridine synthase"/>
    <property type="match status" value="1"/>
</dbReference>
<accession>A0A5J4YV21</accession>
<dbReference type="Proteomes" id="UP000324585">
    <property type="component" value="Unassembled WGS sequence"/>
</dbReference>
<dbReference type="GO" id="GO:0003723">
    <property type="term" value="F:RNA binding"/>
    <property type="evidence" value="ECO:0007669"/>
    <property type="project" value="InterPro"/>
</dbReference>
<dbReference type="Pfam" id="PF01509">
    <property type="entry name" value="TruB_N"/>
    <property type="match status" value="1"/>
</dbReference>
<evidence type="ECO:0000256" key="2">
    <source>
        <dbReference type="ARBA" id="ARBA00012787"/>
    </source>
</evidence>
<evidence type="ECO:0000256" key="3">
    <source>
        <dbReference type="ARBA" id="ARBA00022694"/>
    </source>
</evidence>